<evidence type="ECO:0000313" key="1">
    <source>
        <dbReference type="EMBL" id="MPN44355.1"/>
    </source>
</evidence>
<dbReference type="AlphaFoldDB" id="A0A645HZ87"/>
<reference evidence="1" key="1">
    <citation type="submission" date="2019-08" db="EMBL/GenBank/DDBJ databases">
        <authorList>
            <person name="Kucharzyk K."/>
            <person name="Murdoch R.W."/>
            <person name="Higgins S."/>
            <person name="Loffler F."/>
        </authorList>
    </citation>
    <scope>NUCLEOTIDE SEQUENCE</scope>
</reference>
<sequence length="40" mass="4390">MRDFFKFALLRQVENIVATIVQVVTAFAYGTQRGISGGNA</sequence>
<accession>A0A645HZ87</accession>
<proteinExistence type="predicted"/>
<comment type="caution">
    <text evidence="1">The sequence shown here is derived from an EMBL/GenBank/DDBJ whole genome shotgun (WGS) entry which is preliminary data.</text>
</comment>
<name>A0A645HZ87_9ZZZZ</name>
<dbReference type="EMBL" id="VSSQ01103420">
    <property type="protein sequence ID" value="MPN44355.1"/>
    <property type="molecule type" value="Genomic_DNA"/>
</dbReference>
<organism evidence="1">
    <name type="scientific">bioreactor metagenome</name>
    <dbReference type="NCBI Taxonomy" id="1076179"/>
    <lineage>
        <taxon>unclassified sequences</taxon>
        <taxon>metagenomes</taxon>
        <taxon>ecological metagenomes</taxon>
    </lineage>
</organism>
<gene>
    <name evidence="1" type="ORF">SDC9_191920</name>
</gene>
<protein>
    <submittedName>
        <fullName evidence="1">Uncharacterized protein</fullName>
    </submittedName>
</protein>